<name>A0A6J4VMU5_9BACT</name>
<dbReference type="GO" id="GO:0003735">
    <property type="term" value="F:structural constituent of ribosome"/>
    <property type="evidence" value="ECO:0007669"/>
    <property type="project" value="InterPro"/>
</dbReference>
<dbReference type="EMBL" id="CADCWN010000211">
    <property type="protein sequence ID" value="CAA9577999.1"/>
    <property type="molecule type" value="Genomic_DNA"/>
</dbReference>
<keyword evidence="3 5" id="KW-0687">Ribonucleoprotein</keyword>
<evidence type="ECO:0000259" key="8">
    <source>
        <dbReference type="Pfam" id="PF17136"/>
    </source>
</evidence>
<dbReference type="SUPFAM" id="SSF50104">
    <property type="entry name" value="Translation proteins SH3-like domain"/>
    <property type="match status" value="1"/>
</dbReference>
<evidence type="ECO:0000256" key="1">
    <source>
        <dbReference type="ARBA" id="ARBA00010618"/>
    </source>
</evidence>
<organism evidence="9">
    <name type="scientific">uncultured Thermomicrobiales bacterium</name>
    <dbReference type="NCBI Taxonomy" id="1645740"/>
    <lineage>
        <taxon>Bacteria</taxon>
        <taxon>Pseudomonadati</taxon>
        <taxon>Thermomicrobiota</taxon>
        <taxon>Thermomicrobia</taxon>
        <taxon>Thermomicrobiales</taxon>
        <taxon>environmental samples</taxon>
    </lineage>
</organism>
<dbReference type="Pfam" id="PF00467">
    <property type="entry name" value="KOW"/>
    <property type="match status" value="1"/>
</dbReference>
<gene>
    <name evidence="5" type="primary">rplX</name>
    <name evidence="9" type="ORF">AVDCRST_MAG18-2776</name>
</gene>
<evidence type="ECO:0000256" key="4">
    <source>
        <dbReference type="ARBA" id="ARBA00035206"/>
    </source>
</evidence>
<keyword evidence="5" id="KW-0699">rRNA-binding</keyword>
<dbReference type="NCBIfam" id="TIGR01079">
    <property type="entry name" value="rplX_bact"/>
    <property type="match status" value="1"/>
</dbReference>
<comment type="similarity">
    <text evidence="1 5 6">Belongs to the universal ribosomal protein uL24 family.</text>
</comment>
<evidence type="ECO:0000313" key="9">
    <source>
        <dbReference type="EMBL" id="CAA9577999.1"/>
    </source>
</evidence>
<accession>A0A6J4VMU5</accession>
<comment type="subunit">
    <text evidence="5">Part of the 50S ribosomal subunit.</text>
</comment>
<dbReference type="InterPro" id="IPR041988">
    <property type="entry name" value="Ribosomal_uL24_KOW"/>
</dbReference>
<dbReference type="PANTHER" id="PTHR12903">
    <property type="entry name" value="MITOCHONDRIAL RIBOSOMAL PROTEIN L24"/>
    <property type="match status" value="1"/>
</dbReference>
<comment type="function">
    <text evidence="5">One of two assembly initiator proteins, it binds directly to the 5'-end of the 23S rRNA, where it nucleates assembly of the 50S subunit.</text>
</comment>
<dbReference type="InterPro" id="IPR005825">
    <property type="entry name" value="Ribosomal_uL24_CS"/>
</dbReference>
<dbReference type="GO" id="GO:0006412">
    <property type="term" value="P:translation"/>
    <property type="evidence" value="ECO:0007669"/>
    <property type="project" value="UniProtKB-UniRule"/>
</dbReference>
<dbReference type="GO" id="GO:0019843">
    <property type="term" value="F:rRNA binding"/>
    <property type="evidence" value="ECO:0007669"/>
    <property type="project" value="UniProtKB-UniRule"/>
</dbReference>
<comment type="function">
    <text evidence="5">One of the proteins that surrounds the polypeptide exit tunnel on the outside of the subunit.</text>
</comment>
<dbReference type="GO" id="GO:1990904">
    <property type="term" value="C:ribonucleoprotein complex"/>
    <property type="evidence" value="ECO:0007669"/>
    <property type="project" value="UniProtKB-KW"/>
</dbReference>
<evidence type="ECO:0000256" key="6">
    <source>
        <dbReference type="RuleBase" id="RU003477"/>
    </source>
</evidence>
<feature type="domain" description="KOW" evidence="7">
    <location>
        <begin position="8"/>
        <end position="38"/>
    </location>
</feature>
<evidence type="ECO:0000256" key="5">
    <source>
        <dbReference type="HAMAP-Rule" id="MF_01326"/>
    </source>
</evidence>
<sequence>MAEKIVSGDEVLVVSGKNKGQRGRVRTNMPKKDRVVIEGVNIVRRHLKQGRARQAGIVEIEAPLHVSNVMLFCASCESPTRVGFREDAAGKKERYCKKCDASIPSPQRTRNER</sequence>
<feature type="domain" description="Large ribosomal subunit protein uL24 C-terminal" evidence="8">
    <location>
        <begin position="40"/>
        <end position="103"/>
    </location>
</feature>
<evidence type="ECO:0000256" key="2">
    <source>
        <dbReference type="ARBA" id="ARBA00022980"/>
    </source>
</evidence>
<dbReference type="PROSITE" id="PS01108">
    <property type="entry name" value="RIBOSOMAL_L24"/>
    <property type="match status" value="1"/>
</dbReference>
<dbReference type="Gene3D" id="2.30.30.30">
    <property type="match status" value="1"/>
</dbReference>
<dbReference type="GO" id="GO:0005840">
    <property type="term" value="C:ribosome"/>
    <property type="evidence" value="ECO:0007669"/>
    <property type="project" value="UniProtKB-KW"/>
</dbReference>
<dbReference type="Pfam" id="PF17136">
    <property type="entry name" value="ribosomal_L24"/>
    <property type="match status" value="1"/>
</dbReference>
<dbReference type="InterPro" id="IPR005824">
    <property type="entry name" value="KOW"/>
</dbReference>
<keyword evidence="5" id="KW-0694">RNA-binding</keyword>
<evidence type="ECO:0000259" key="7">
    <source>
        <dbReference type="Pfam" id="PF00467"/>
    </source>
</evidence>
<proteinExistence type="inferred from homology"/>
<dbReference type="InterPro" id="IPR057264">
    <property type="entry name" value="Ribosomal_uL24_C"/>
</dbReference>
<dbReference type="InterPro" id="IPR003256">
    <property type="entry name" value="Ribosomal_uL24"/>
</dbReference>
<dbReference type="InterPro" id="IPR014722">
    <property type="entry name" value="Rib_uL2_dom2"/>
</dbReference>
<protein>
    <recommendedName>
        <fullName evidence="4 5">Large ribosomal subunit protein uL24</fullName>
    </recommendedName>
</protein>
<dbReference type="AlphaFoldDB" id="A0A6J4VMU5"/>
<dbReference type="HAMAP" id="MF_01326_B">
    <property type="entry name" value="Ribosomal_uL24_B"/>
    <property type="match status" value="1"/>
</dbReference>
<dbReference type="CDD" id="cd06089">
    <property type="entry name" value="KOW_RPL26"/>
    <property type="match status" value="1"/>
</dbReference>
<evidence type="ECO:0000256" key="3">
    <source>
        <dbReference type="ARBA" id="ARBA00023274"/>
    </source>
</evidence>
<dbReference type="InterPro" id="IPR008991">
    <property type="entry name" value="Translation_prot_SH3-like_sf"/>
</dbReference>
<keyword evidence="2 5" id="KW-0689">Ribosomal protein</keyword>
<reference evidence="9" key="1">
    <citation type="submission" date="2020-02" db="EMBL/GenBank/DDBJ databases">
        <authorList>
            <person name="Meier V. D."/>
        </authorList>
    </citation>
    <scope>NUCLEOTIDE SEQUENCE</scope>
    <source>
        <strain evidence="9">AVDCRST_MAG18</strain>
    </source>
</reference>